<dbReference type="EMBL" id="VSSQ01052470">
    <property type="protein sequence ID" value="MPN06553.1"/>
    <property type="molecule type" value="Genomic_DNA"/>
</dbReference>
<evidence type="ECO:0000313" key="1">
    <source>
        <dbReference type="EMBL" id="MPN06553.1"/>
    </source>
</evidence>
<proteinExistence type="predicted"/>
<name>A0A645F1M2_9ZZZZ</name>
<gene>
    <name evidence="1" type="ORF">SDC9_153809</name>
</gene>
<dbReference type="AlphaFoldDB" id="A0A645F1M2"/>
<organism evidence="1">
    <name type="scientific">bioreactor metagenome</name>
    <dbReference type="NCBI Taxonomy" id="1076179"/>
    <lineage>
        <taxon>unclassified sequences</taxon>
        <taxon>metagenomes</taxon>
        <taxon>ecological metagenomes</taxon>
    </lineage>
</organism>
<reference evidence="1" key="1">
    <citation type="submission" date="2019-08" db="EMBL/GenBank/DDBJ databases">
        <authorList>
            <person name="Kucharzyk K."/>
            <person name="Murdoch R.W."/>
            <person name="Higgins S."/>
            <person name="Loffler F."/>
        </authorList>
    </citation>
    <scope>NUCLEOTIDE SEQUENCE</scope>
</reference>
<comment type="caution">
    <text evidence="1">The sequence shown here is derived from an EMBL/GenBank/DDBJ whole genome shotgun (WGS) entry which is preliminary data.</text>
</comment>
<protein>
    <submittedName>
        <fullName evidence="1">Uncharacterized protein</fullName>
    </submittedName>
</protein>
<accession>A0A645F1M2</accession>
<sequence length="162" mass="18129">MRGILGFSSLLGYGFKPSFDKAGVGLPRVLQRQAGKAMRTEGLRKPSASPALLKRRWMAICLPVTSRLFGLFSITVRNHVSRGFVAKLFGALYNTNMKAVYKMVLNRHVVLGNIERRGDQYILNPWTLPADEYNELVLAMHEEYSFALSGDGIVATPKPRMK</sequence>